<dbReference type="InterPro" id="IPR050799">
    <property type="entry name" value="ZIP_Transporter"/>
</dbReference>
<dbReference type="GO" id="GO:0005886">
    <property type="term" value="C:plasma membrane"/>
    <property type="evidence" value="ECO:0007669"/>
    <property type="project" value="TreeGrafter"/>
</dbReference>
<dbReference type="PANTHER" id="PTHR12191">
    <property type="entry name" value="SOLUTE CARRIER FAMILY 39"/>
    <property type="match status" value="1"/>
</dbReference>
<reference evidence="8" key="2">
    <citation type="submission" date="2019-04" db="EMBL/GenBank/DDBJ databases">
        <authorList>
            <person name="Howe K."/>
            <person name="Paulini M."/>
            <person name="Williams G."/>
        </authorList>
    </citation>
    <scope>NUCLEOTIDE SEQUENCE [LARGE SCALE GENOMIC DNA]</scope>
    <source>
        <strain evidence="8">FR3</strain>
    </source>
</reference>
<comment type="similarity">
    <text evidence="2">Belongs to the ZIP transporter (TC 2.A.5) family.</text>
</comment>
<feature type="transmembrane region" description="Helical" evidence="7">
    <location>
        <begin position="134"/>
        <end position="154"/>
    </location>
</feature>
<dbReference type="GO" id="GO:0030003">
    <property type="term" value="P:intracellular monoatomic cation homeostasis"/>
    <property type="evidence" value="ECO:0007669"/>
    <property type="project" value="TreeGrafter"/>
</dbReference>
<evidence type="ECO:0000256" key="2">
    <source>
        <dbReference type="ARBA" id="ARBA00006939"/>
    </source>
</evidence>
<feature type="transmembrane region" description="Helical" evidence="7">
    <location>
        <begin position="279"/>
        <end position="301"/>
    </location>
</feature>
<dbReference type="CTD" id="66059581"/>
<protein>
    <submittedName>
        <fullName evidence="8 10">Uncharacterized protein</fullName>
    </submittedName>
</protein>
<gene>
    <name evidence="8" type="primary">Bma-zipt-17.2</name>
    <name evidence="8" type="ORF">BM_BM2490</name>
</gene>
<dbReference type="GO" id="GO:0071578">
    <property type="term" value="P:zinc ion import across plasma membrane"/>
    <property type="evidence" value="ECO:0007669"/>
    <property type="project" value="TreeGrafter"/>
</dbReference>
<feature type="transmembrane region" description="Helical" evidence="7">
    <location>
        <begin position="340"/>
        <end position="363"/>
    </location>
</feature>
<evidence type="ECO:0000256" key="5">
    <source>
        <dbReference type="ARBA" id="ARBA00023136"/>
    </source>
</evidence>
<organism evidence="8">
    <name type="scientific">Brugia malayi</name>
    <name type="common">Filarial nematode worm</name>
    <dbReference type="NCBI Taxonomy" id="6279"/>
    <lineage>
        <taxon>Eukaryota</taxon>
        <taxon>Metazoa</taxon>
        <taxon>Ecdysozoa</taxon>
        <taxon>Nematoda</taxon>
        <taxon>Chromadorea</taxon>
        <taxon>Rhabditida</taxon>
        <taxon>Spirurina</taxon>
        <taxon>Spiruromorpha</taxon>
        <taxon>Filarioidea</taxon>
        <taxon>Onchocercidae</taxon>
        <taxon>Brugia</taxon>
    </lineage>
</organism>
<comment type="subcellular location">
    <subcellularLocation>
        <location evidence="1">Membrane</location>
        <topology evidence="1">Multi-pass membrane protein</topology>
    </subcellularLocation>
</comment>
<feature type="region of interest" description="Disordered" evidence="6">
    <location>
        <begin position="159"/>
        <end position="196"/>
    </location>
</feature>
<evidence type="ECO:0000256" key="3">
    <source>
        <dbReference type="ARBA" id="ARBA00022692"/>
    </source>
</evidence>
<keyword evidence="4 7" id="KW-1133">Transmembrane helix</keyword>
<dbReference type="WBParaSite" id="Bm2490.1">
    <property type="protein sequence ID" value="Bm2490.1"/>
    <property type="gene ID" value="WBGene00222751"/>
</dbReference>
<dbReference type="Pfam" id="PF02535">
    <property type="entry name" value="Zip"/>
    <property type="match status" value="1"/>
</dbReference>
<evidence type="ECO:0000313" key="8">
    <source>
        <dbReference type="EMBL" id="VIO95421.1"/>
    </source>
</evidence>
<evidence type="ECO:0000256" key="4">
    <source>
        <dbReference type="ARBA" id="ARBA00022989"/>
    </source>
</evidence>
<dbReference type="KEGG" id="bmy:BM_BM2490"/>
<evidence type="ECO:0000256" key="7">
    <source>
        <dbReference type="SAM" id="Phobius"/>
    </source>
</evidence>
<feature type="compositionally biased region" description="Basic residues" evidence="6">
    <location>
        <begin position="98"/>
        <end position="111"/>
    </location>
</feature>
<proteinExistence type="inferred from homology"/>
<accession>A0A4E9FES6</accession>
<dbReference type="EMBL" id="CAAKNF010000194">
    <property type="protein sequence ID" value="VIO95421.1"/>
    <property type="molecule type" value="Genomic_DNA"/>
</dbReference>
<reference evidence="9" key="1">
    <citation type="journal article" date="2007" name="Science">
        <title>Draft genome of the filarial nematode parasite Brugia malayi.</title>
        <authorList>
            <person name="Ghedin E."/>
            <person name="Wang S."/>
            <person name="Spiro D."/>
            <person name="Caler E."/>
            <person name="Zhao Q."/>
            <person name="Crabtree J."/>
            <person name="Allen J.E."/>
            <person name="Delcher A.L."/>
            <person name="Guiliano D.B."/>
            <person name="Miranda-Saavedra D."/>
            <person name="Angiuoli S.V."/>
            <person name="Creasy T."/>
            <person name="Amedeo P."/>
            <person name="Haas B."/>
            <person name="El-Sayed N.M."/>
            <person name="Wortman J.R."/>
            <person name="Feldblyum T."/>
            <person name="Tallon L."/>
            <person name="Schatz M."/>
            <person name="Shumway M."/>
            <person name="Koo H."/>
            <person name="Salzberg S.L."/>
            <person name="Schobel S."/>
            <person name="Pertea M."/>
            <person name="Pop M."/>
            <person name="White O."/>
            <person name="Barton G.J."/>
            <person name="Carlow C.K."/>
            <person name="Crawford M.J."/>
            <person name="Daub J."/>
            <person name="Dimmic M.W."/>
            <person name="Estes C.F."/>
            <person name="Foster J.M."/>
            <person name="Ganatra M."/>
            <person name="Gregory W.F."/>
            <person name="Johnson N.M."/>
            <person name="Jin J."/>
            <person name="Komuniecki R."/>
            <person name="Korf I."/>
            <person name="Kumar S."/>
            <person name="Laney S."/>
            <person name="Li B.W."/>
            <person name="Li W."/>
            <person name="Lindblom T.H."/>
            <person name="Lustigman S."/>
            <person name="Ma D."/>
            <person name="Maina C.V."/>
            <person name="Martin D.M."/>
            <person name="McCarter J.P."/>
            <person name="McReynolds L."/>
            <person name="Mitreva M."/>
            <person name="Nutman T.B."/>
            <person name="Parkinson J."/>
            <person name="Peregrin-Alvarez J.M."/>
            <person name="Poole C."/>
            <person name="Ren Q."/>
            <person name="Saunders L."/>
            <person name="Sluder A.E."/>
            <person name="Smith K."/>
            <person name="Stanke M."/>
            <person name="Unnasch T.R."/>
            <person name="Ware J."/>
            <person name="Wei A.D."/>
            <person name="Weil G."/>
            <person name="Williams D.J."/>
            <person name="Zhang Y."/>
            <person name="Williams S.A."/>
            <person name="Fraser-Liggett C."/>
            <person name="Slatko B."/>
            <person name="Blaxter M.L."/>
            <person name="Scott A.L."/>
        </authorList>
    </citation>
    <scope>NUCLEOTIDE SEQUENCE</scope>
    <source>
        <strain evidence="9">FR3</strain>
    </source>
</reference>
<evidence type="ECO:0000313" key="9">
    <source>
        <dbReference type="Proteomes" id="UP000006672"/>
    </source>
</evidence>
<feature type="transmembrane region" description="Helical" evidence="7">
    <location>
        <begin position="307"/>
        <end position="328"/>
    </location>
</feature>
<dbReference type="PANTHER" id="PTHR12191:SF37">
    <property type="entry name" value="ZINC TRANSPORTER FOI"/>
    <property type="match status" value="1"/>
</dbReference>
<name>A0A4E9FES6_BRUMA</name>
<feature type="transmembrane region" description="Helical" evidence="7">
    <location>
        <begin position="12"/>
        <end position="35"/>
    </location>
</feature>
<reference evidence="10" key="3">
    <citation type="submission" date="2022-04" db="UniProtKB">
        <authorList>
            <consortium name="WormBaseParasite"/>
        </authorList>
    </citation>
    <scope>IDENTIFICATION</scope>
</reference>
<feature type="compositionally biased region" description="Polar residues" evidence="6">
    <location>
        <begin position="166"/>
        <end position="189"/>
    </location>
</feature>
<feature type="transmembrane region" description="Helical" evidence="7">
    <location>
        <begin position="47"/>
        <end position="65"/>
    </location>
</feature>
<accession>A0A8L7SZ44</accession>
<evidence type="ECO:0000256" key="6">
    <source>
        <dbReference type="SAM" id="MobiDB-lite"/>
    </source>
</evidence>
<feature type="region of interest" description="Disordered" evidence="6">
    <location>
        <begin position="73"/>
        <end position="116"/>
    </location>
</feature>
<evidence type="ECO:0000256" key="1">
    <source>
        <dbReference type="ARBA" id="ARBA00004141"/>
    </source>
</evidence>
<keyword evidence="9" id="KW-1185">Reference proteome</keyword>
<dbReference type="GO" id="GO:0140410">
    <property type="term" value="F:monoatomic cation:bicarbonate symporter activity"/>
    <property type="evidence" value="ECO:0007669"/>
    <property type="project" value="TreeGrafter"/>
</dbReference>
<dbReference type="GO" id="GO:0005385">
    <property type="term" value="F:zinc ion transmembrane transporter activity"/>
    <property type="evidence" value="ECO:0007669"/>
    <property type="project" value="TreeGrafter"/>
</dbReference>
<dbReference type="RefSeq" id="XP_042935680.1">
    <property type="nucleotide sequence ID" value="XM_043079746.1"/>
</dbReference>
<evidence type="ECO:0000313" key="10">
    <source>
        <dbReference type="WBParaSite" id="Bm2490.1"/>
    </source>
</evidence>
<dbReference type="GeneID" id="66059581"/>
<dbReference type="InterPro" id="IPR003689">
    <property type="entry name" value="ZIP"/>
</dbReference>
<sequence length="370" mass="40770">MNSGSVFKPESIFYGFTSITIISLLSLTGLIFIPLVKGKWRNRWMQVFIALAASSMSSDALLHILPQVVGAHDHSHRDHGHEHRHHHNNSEIGDNHSDHHHHHHHHHHDHQGHKQTEDEIFISDDHSMLLKMTAVIGAVYILYVLEFISASPIWKKKNQTTRIRKISSTPQNAWSNSKSENETSTDSINTGTHGTHGTIGGIADEPVVMCGLKSAAFVIIFGDAIHNFIDGIAVGASFAISNQVGVATSIAVVCHELPHELGDFAVLIESGLSIPRAMLLNFLSSLTAFAGLFVGLAAISVDSAVEILLAITAGMFLYVAWLDMLIHLKKESASTNDKWYVTLFLQNIGFILGFLIMFIIGWYEEVLASL</sequence>
<dbReference type="OrthoDB" id="200954at2759"/>
<dbReference type="AlphaFoldDB" id="A0A4E9FES6"/>
<keyword evidence="5 7" id="KW-0472">Membrane</keyword>
<keyword evidence="3 7" id="KW-0812">Transmembrane</keyword>
<dbReference type="Proteomes" id="UP000006672">
    <property type="component" value="Unassembled WGS sequence"/>
</dbReference>